<reference evidence="2 3" key="1">
    <citation type="submission" date="2019-02" db="EMBL/GenBank/DDBJ databases">
        <title>Deep-cultivation of Planctomycetes and their phenomic and genomic characterization uncovers novel biology.</title>
        <authorList>
            <person name="Wiegand S."/>
            <person name="Jogler M."/>
            <person name="Boedeker C."/>
            <person name="Pinto D."/>
            <person name="Vollmers J."/>
            <person name="Rivas-Marin E."/>
            <person name="Kohn T."/>
            <person name="Peeters S.H."/>
            <person name="Heuer A."/>
            <person name="Rast P."/>
            <person name="Oberbeckmann S."/>
            <person name="Bunk B."/>
            <person name="Jeske O."/>
            <person name="Meyerdierks A."/>
            <person name="Storesund J.E."/>
            <person name="Kallscheuer N."/>
            <person name="Luecker S."/>
            <person name="Lage O.M."/>
            <person name="Pohl T."/>
            <person name="Merkel B.J."/>
            <person name="Hornburger P."/>
            <person name="Mueller R.-W."/>
            <person name="Bruemmer F."/>
            <person name="Labrenz M."/>
            <person name="Spormann A.M."/>
            <person name="Op Den Camp H."/>
            <person name="Overmann J."/>
            <person name="Amann R."/>
            <person name="Jetten M.S.M."/>
            <person name="Mascher T."/>
            <person name="Medema M.H."/>
            <person name="Devos D.P."/>
            <person name="Kaster A.-K."/>
            <person name="Ovreas L."/>
            <person name="Rohde M."/>
            <person name="Galperin M.Y."/>
            <person name="Jogler C."/>
        </authorList>
    </citation>
    <scope>NUCLEOTIDE SEQUENCE [LARGE SCALE GENOMIC DNA]</scope>
    <source>
        <strain evidence="2 3">Q31b</strain>
    </source>
</reference>
<evidence type="ECO:0000313" key="3">
    <source>
        <dbReference type="Proteomes" id="UP000315471"/>
    </source>
</evidence>
<evidence type="ECO:0000313" key="2">
    <source>
        <dbReference type="EMBL" id="TWU42958.1"/>
    </source>
</evidence>
<name>A0A5C6E275_9BACT</name>
<accession>A0A5C6E275</accession>
<comment type="caution">
    <text evidence="2">The sequence shown here is derived from an EMBL/GenBank/DDBJ whole genome shotgun (WGS) entry which is preliminary data.</text>
</comment>
<dbReference type="PANTHER" id="PTHR34351:SF1">
    <property type="entry name" value="SLR1927 PROTEIN"/>
    <property type="match status" value="1"/>
</dbReference>
<keyword evidence="3" id="KW-1185">Reference proteome</keyword>
<dbReference type="Proteomes" id="UP000315471">
    <property type="component" value="Unassembled WGS sequence"/>
</dbReference>
<sequence>MFGGALRGFNLLLVIAGILVGAVLMQWRWSRAASIRLSITRKLPSELFAGEPFRVEYTVGNHDRWLTFSMLRLEDRAVAVGKGQTNATVTEHSDQRLTLLHSHLSIGKLRRMETQTHSYPFSPLGRGEWAFGPMAVTTTFPLDLMVCHVGNRERETILVYPRLVPLRRGWQHVLARQRGGSHSATHRGGRGEGVFFGLREWRNGDKLRWIHWRTTARMNEPVVCQYDRPRRYDLCLLLDAYWESEAEDDSNVETAISVVATMIMQLTSENSNRVVLAASGKTFVSALSNGAIKNQKHLLQILAKIQPSDSPRLIDAMEDAAKRGKIRNIVVVSPRAQEAAFESIGPASREQLHRWISHGMLRWINVSDQETRIVEAERHV</sequence>
<dbReference type="InterPro" id="IPR002881">
    <property type="entry name" value="DUF58"/>
</dbReference>
<feature type="domain" description="DUF58" evidence="1">
    <location>
        <begin position="199"/>
        <end position="332"/>
    </location>
</feature>
<dbReference type="AlphaFoldDB" id="A0A5C6E275"/>
<protein>
    <recommendedName>
        <fullName evidence="1">DUF58 domain-containing protein</fullName>
    </recommendedName>
</protein>
<gene>
    <name evidence="2" type="ORF">Q31b_19920</name>
</gene>
<organism evidence="2 3">
    <name type="scientific">Novipirellula aureliae</name>
    <dbReference type="NCBI Taxonomy" id="2527966"/>
    <lineage>
        <taxon>Bacteria</taxon>
        <taxon>Pseudomonadati</taxon>
        <taxon>Planctomycetota</taxon>
        <taxon>Planctomycetia</taxon>
        <taxon>Pirellulales</taxon>
        <taxon>Pirellulaceae</taxon>
        <taxon>Novipirellula</taxon>
    </lineage>
</organism>
<dbReference type="EMBL" id="SJPY01000003">
    <property type="protein sequence ID" value="TWU42958.1"/>
    <property type="molecule type" value="Genomic_DNA"/>
</dbReference>
<proteinExistence type="predicted"/>
<evidence type="ECO:0000259" key="1">
    <source>
        <dbReference type="Pfam" id="PF01882"/>
    </source>
</evidence>
<dbReference type="Pfam" id="PF01882">
    <property type="entry name" value="DUF58"/>
    <property type="match status" value="1"/>
</dbReference>
<dbReference type="PANTHER" id="PTHR34351">
    <property type="entry name" value="SLR1927 PROTEIN-RELATED"/>
    <property type="match status" value="1"/>
</dbReference>